<keyword evidence="2 6" id="KW-0699">rRNA-binding</keyword>
<dbReference type="Pfam" id="PF00366">
    <property type="entry name" value="Ribosomal_S17"/>
    <property type="match status" value="1"/>
</dbReference>
<keyword evidence="5 6" id="KW-0687">Ribonucleoprotein</keyword>
<dbReference type="PROSITE" id="PS00056">
    <property type="entry name" value="RIBOSOMAL_S17"/>
    <property type="match status" value="1"/>
</dbReference>
<organism evidence="8 9">
    <name type="scientific">Candidatus Desulfacyla euxinica</name>
    <dbReference type="NCBI Taxonomy" id="2841693"/>
    <lineage>
        <taxon>Bacteria</taxon>
        <taxon>Deltaproteobacteria</taxon>
        <taxon>Candidatus Desulfacyla</taxon>
    </lineage>
</organism>
<gene>
    <name evidence="6 8" type="primary">rpsQ</name>
    <name evidence="8" type="ORF">H8E19_15230</name>
</gene>
<dbReference type="AlphaFoldDB" id="A0A8J6N2I5"/>
<dbReference type="EMBL" id="JACNJD010000309">
    <property type="protein sequence ID" value="MBC8178756.1"/>
    <property type="molecule type" value="Genomic_DNA"/>
</dbReference>
<comment type="function">
    <text evidence="6">One of the primary rRNA binding proteins, it binds specifically to the 5'-end of 16S ribosomal RNA.</text>
</comment>
<dbReference type="PANTHER" id="PTHR10744">
    <property type="entry name" value="40S RIBOSOMAL PROTEIN S11 FAMILY MEMBER"/>
    <property type="match status" value="1"/>
</dbReference>
<evidence type="ECO:0000313" key="8">
    <source>
        <dbReference type="EMBL" id="MBC8178756.1"/>
    </source>
</evidence>
<proteinExistence type="inferred from homology"/>
<protein>
    <recommendedName>
        <fullName evidence="6">Small ribosomal subunit protein uS17</fullName>
    </recommendedName>
</protein>
<dbReference type="InterPro" id="IPR019984">
    <property type="entry name" value="Ribosomal_uS17_bact/chlr"/>
</dbReference>
<keyword evidence="3 6" id="KW-0694">RNA-binding</keyword>
<evidence type="ECO:0000256" key="4">
    <source>
        <dbReference type="ARBA" id="ARBA00022980"/>
    </source>
</evidence>
<evidence type="ECO:0000256" key="2">
    <source>
        <dbReference type="ARBA" id="ARBA00022730"/>
    </source>
</evidence>
<keyword evidence="4 6" id="KW-0689">Ribosomal protein</keyword>
<dbReference type="Gene3D" id="2.40.50.140">
    <property type="entry name" value="Nucleic acid-binding proteins"/>
    <property type="match status" value="1"/>
</dbReference>
<dbReference type="GO" id="GO:0006412">
    <property type="term" value="P:translation"/>
    <property type="evidence" value="ECO:0007669"/>
    <property type="project" value="UniProtKB-UniRule"/>
</dbReference>
<comment type="subunit">
    <text evidence="6">Part of the 30S ribosomal subunit.</text>
</comment>
<dbReference type="InterPro" id="IPR019979">
    <property type="entry name" value="Ribosomal_uS17_CS"/>
</dbReference>
<evidence type="ECO:0000256" key="7">
    <source>
        <dbReference type="RuleBase" id="RU003872"/>
    </source>
</evidence>
<dbReference type="GO" id="GO:0003735">
    <property type="term" value="F:structural constituent of ribosome"/>
    <property type="evidence" value="ECO:0007669"/>
    <property type="project" value="UniProtKB-UniRule"/>
</dbReference>
<comment type="caution">
    <text evidence="8">The sequence shown here is derived from an EMBL/GenBank/DDBJ whole genome shotgun (WGS) entry which is preliminary data.</text>
</comment>
<dbReference type="PANTHER" id="PTHR10744:SF1">
    <property type="entry name" value="SMALL RIBOSOMAL SUBUNIT PROTEIN US17M"/>
    <property type="match status" value="1"/>
</dbReference>
<evidence type="ECO:0000256" key="5">
    <source>
        <dbReference type="ARBA" id="ARBA00023274"/>
    </source>
</evidence>
<accession>A0A8J6N2I5</accession>
<dbReference type="NCBIfam" id="TIGR03635">
    <property type="entry name" value="uS17_bact"/>
    <property type="match status" value="1"/>
</dbReference>
<dbReference type="GO" id="GO:0022627">
    <property type="term" value="C:cytosolic small ribosomal subunit"/>
    <property type="evidence" value="ECO:0007669"/>
    <property type="project" value="UniProtKB-UniRule"/>
</dbReference>
<reference evidence="8 9" key="1">
    <citation type="submission" date="2020-08" db="EMBL/GenBank/DDBJ databases">
        <title>Bridging the membrane lipid divide: bacteria of the FCB group superphylum have the potential to synthesize archaeal ether lipids.</title>
        <authorList>
            <person name="Villanueva L."/>
            <person name="Von Meijenfeldt F.A.B."/>
            <person name="Westbye A.B."/>
            <person name="Yadav S."/>
            <person name="Hopmans E.C."/>
            <person name="Dutilh B.E."/>
            <person name="Sinninghe Damste J.S."/>
        </authorList>
    </citation>
    <scope>NUCLEOTIDE SEQUENCE [LARGE SCALE GENOMIC DNA]</scope>
    <source>
        <strain evidence="8">NIOZ-UU27</strain>
    </source>
</reference>
<evidence type="ECO:0000256" key="3">
    <source>
        <dbReference type="ARBA" id="ARBA00022884"/>
    </source>
</evidence>
<dbReference type="SUPFAM" id="SSF50249">
    <property type="entry name" value="Nucleic acid-binding proteins"/>
    <property type="match status" value="1"/>
</dbReference>
<dbReference type="CDD" id="cd00364">
    <property type="entry name" value="Ribosomal_uS17"/>
    <property type="match status" value="1"/>
</dbReference>
<dbReference type="InterPro" id="IPR000266">
    <property type="entry name" value="Ribosomal_uS17"/>
</dbReference>
<dbReference type="NCBIfam" id="NF004123">
    <property type="entry name" value="PRK05610.1"/>
    <property type="match status" value="1"/>
</dbReference>
<sequence length="87" mass="10177">MAERGQRKRLVGTVISNRMNKTAVILVERLTKHATYKKYVRRRAKYMAHDPRNVCQIGDKVGIIESRPISKRKRWQVADIIEKSQTV</sequence>
<evidence type="ECO:0000256" key="1">
    <source>
        <dbReference type="ARBA" id="ARBA00010254"/>
    </source>
</evidence>
<evidence type="ECO:0000313" key="9">
    <source>
        <dbReference type="Proteomes" id="UP000650524"/>
    </source>
</evidence>
<dbReference type="HAMAP" id="MF_01345_B">
    <property type="entry name" value="Ribosomal_uS17_B"/>
    <property type="match status" value="1"/>
</dbReference>
<comment type="similarity">
    <text evidence="1 6 7">Belongs to the universal ribosomal protein uS17 family.</text>
</comment>
<dbReference type="GO" id="GO:0019843">
    <property type="term" value="F:rRNA binding"/>
    <property type="evidence" value="ECO:0007669"/>
    <property type="project" value="UniProtKB-UniRule"/>
</dbReference>
<evidence type="ECO:0000256" key="6">
    <source>
        <dbReference type="HAMAP-Rule" id="MF_01345"/>
    </source>
</evidence>
<name>A0A8J6N2I5_9DELT</name>
<dbReference type="PRINTS" id="PR00973">
    <property type="entry name" value="RIBOSOMALS17"/>
</dbReference>
<dbReference type="Proteomes" id="UP000650524">
    <property type="component" value="Unassembled WGS sequence"/>
</dbReference>
<dbReference type="InterPro" id="IPR012340">
    <property type="entry name" value="NA-bd_OB-fold"/>
</dbReference>